<reference evidence="1" key="2">
    <citation type="submission" date="2024-06" db="EMBL/GenBank/DDBJ databases">
        <authorList>
            <person name="Plum-Jensen L.E."/>
            <person name="Schramm A."/>
            <person name="Marshall I.P.G."/>
        </authorList>
    </citation>
    <scope>NUCLEOTIDE SEQUENCE</scope>
    <source>
        <strain evidence="1">Rat1</strain>
    </source>
</reference>
<gene>
    <name evidence="1" type="ORF">Q3M24_07280</name>
</gene>
<proteinExistence type="predicted"/>
<organism evidence="1">
    <name type="scientific">Candidatus Electrothrix aestuarii</name>
    <dbReference type="NCBI Taxonomy" id="3062594"/>
    <lineage>
        <taxon>Bacteria</taxon>
        <taxon>Pseudomonadati</taxon>
        <taxon>Thermodesulfobacteriota</taxon>
        <taxon>Desulfobulbia</taxon>
        <taxon>Desulfobulbales</taxon>
        <taxon>Desulfobulbaceae</taxon>
        <taxon>Candidatus Electrothrix</taxon>
    </lineage>
</organism>
<dbReference type="KEGG" id="eaj:Q3M24_07280"/>
<accession>A0AAU8M0B6</accession>
<dbReference type="EMBL" id="CP159373">
    <property type="protein sequence ID" value="XCN74539.1"/>
    <property type="molecule type" value="Genomic_DNA"/>
</dbReference>
<dbReference type="AlphaFoldDB" id="A0AAU8M0B6"/>
<name>A0AAU8M0B6_9BACT</name>
<protein>
    <submittedName>
        <fullName evidence="1">Uncharacterized protein</fullName>
    </submittedName>
</protein>
<evidence type="ECO:0000313" key="1">
    <source>
        <dbReference type="EMBL" id="XCN74539.1"/>
    </source>
</evidence>
<reference evidence="1" key="1">
    <citation type="journal article" date="2024" name="Syst. Appl. Microbiol.">
        <title>First single-strain enrichments of Electrothrix cable bacteria, description of E. aestuarii sp. nov. and E. rattekaaiensis sp. nov., and proposal of a cable bacteria taxonomy following the rules of the SeqCode.</title>
        <authorList>
            <person name="Plum-Jensen L.E."/>
            <person name="Schramm A."/>
            <person name="Marshall I.P.G."/>
        </authorList>
    </citation>
    <scope>NUCLEOTIDE SEQUENCE</scope>
    <source>
        <strain evidence="1">Rat1</strain>
    </source>
</reference>
<sequence length="147" mass="16965">MDLTLEELQQAINGDVTYRWSHDRTIIPLTLDENGKKLFKQFTKQGFGVKGGATNAYDVYSTWCSIEKQPEIFISPKRKYAHIEIDMIFTDCHISIEGQRLIESVVKNNWPKEYERASLQVSAGEIYSVFYCIGNYKIFLSTCCNCE</sequence>